<evidence type="ECO:0000256" key="8">
    <source>
        <dbReference type="PROSITE-ProRule" id="PRU00146"/>
    </source>
</evidence>
<feature type="compositionally biased region" description="Polar residues" evidence="9">
    <location>
        <begin position="325"/>
        <end position="345"/>
    </location>
</feature>
<dbReference type="InterPro" id="IPR013083">
    <property type="entry name" value="Znf_RING/FYVE/PHD"/>
</dbReference>
<dbReference type="InterPro" id="IPR005679">
    <property type="entry name" value="Ribosomal_uS12_bac"/>
</dbReference>
<dbReference type="Gene3D" id="3.30.160.360">
    <property type="match status" value="1"/>
</dbReference>
<evidence type="ECO:0000259" key="10">
    <source>
        <dbReference type="PROSITE" id="PS50016"/>
    </source>
</evidence>
<dbReference type="PROSITE" id="PS50280">
    <property type="entry name" value="SET"/>
    <property type="match status" value="1"/>
</dbReference>
<dbReference type="EMBL" id="VRMN01000012">
    <property type="protein sequence ID" value="KAA8491667.1"/>
    <property type="molecule type" value="Genomic_DNA"/>
</dbReference>
<evidence type="ECO:0000256" key="1">
    <source>
        <dbReference type="ARBA" id="ARBA00005657"/>
    </source>
</evidence>
<feature type="region of interest" description="Disordered" evidence="9">
    <location>
        <begin position="297"/>
        <end position="347"/>
    </location>
</feature>
<feature type="region of interest" description="Disordered" evidence="9">
    <location>
        <begin position="112"/>
        <end position="137"/>
    </location>
</feature>
<dbReference type="PROSITE" id="PS51805">
    <property type="entry name" value="EPHD"/>
    <property type="match status" value="1"/>
</dbReference>
<organism evidence="13 14">
    <name type="scientific">Porphyridium purpureum</name>
    <name type="common">Red alga</name>
    <name type="synonym">Porphyridium cruentum</name>
    <dbReference type="NCBI Taxonomy" id="35688"/>
    <lineage>
        <taxon>Eukaryota</taxon>
        <taxon>Rhodophyta</taxon>
        <taxon>Bangiophyceae</taxon>
        <taxon>Porphyridiales</taxon>
        <taxon>Porphyridiaceae</taxon>
        <taxon>Porphyridium</taxon>
    </lineage>
</organism>
<dbReference type="Gene3D" id="2.40.50.140">
    <property type="entry name" value="Nucleic acid-binding proteins"/>
    <property type="match status" value="1"/>
</dbReference>
<dbReference type="SMART" id="SM00317">
    <property type="entry name" value="SET"/>
    <property type="match status" value="1"/>
</dbReference>
<evidence type="ECO:0000313" key="14">
    <source>
        <dbReference type="Proteomes" id="UP000324585"/>
    </source>
</evidence>
<dbReference type="InterPro" id="IPR046341">
    <property type="entry name" value="SET_dom_sf"/>
</dbReference>
<protein>
    <submittedName>
        <fullName evidence="13">30S ribosomal protein S12, chloroplastic</fullName>
    </submittedName>
</protein>
<evidence type="ECO:0000313" key="13">
    <source>
        <dbReference type="EMBL" id="KAA8491667.1"/>
    </source>
</evidence>
<feature type="compositionally biased region" description="Polar residues" evidence="9">
    <location>
        <begin position="300"/>
        <end position="313"/>
    </location>
</feature>
<reference evidence="14" key="1">
    <citation type="journal article" date="2019" name="Nat. Commun.">
        <title>Expansion of phycobilisome linker gene families in mesophilic red algae.</title>
        <authorList>
            <person name="Lee J."/>
            <person name="Kim D."/>
            <person name="Bhattacharya D."/>
            <person name="Yoon H.S."/>
        </authorList>
    </citation>
    <scope>NUCLEOTIDE SEQUENCE [LARGE SCALE GENOMIC DNA]</scope>
    <source>
        <strain evidence="14">CCMP 1328</strain>
    </source>
</reference>
<dbReference type="InterPro" id="IPR001965">
    <property type="entry name" value="Znf_PHD"/>
</dbReference>
<dbReference type="Gene3D" id="2.170.270.10">
    <property type="entry name" value="SET domain"/>
    <property type="match status" value="1"/>
</dbReference>
<dbReference type="SUPFAM" id="SSF50249">
    <property type="entry name" value="Nucleic acid-binding proteins"/>
    <property type="match status" value="1"/>
</dbReference>
<sequence>MLVSGKRKLAAHTDETAPTALPLPLPPWHAEQVGTGWLVSMQVRQGERCAVLRAPPPGCVDERCWLKMRDWLRRENVLVVQVQVQEDGQRSDAASGLPGLHEDLVAVGLEQVSSSGNEDSRGSKKKRTDSPNAGTPVYAARDDEVLAPGARQDSATRVDVVCRVEALPVLVMFSEIMEMRKKRLANAGVAQSQFSQATALKAEAGRQEHRKSCSCLTDGHERYFTRVLQNARALLWESALPALDKPLIATRVGSDDGGTRKEIGVLFAERISSGSNHVELLELNSPNDEVRANGLEKRLSQTSDRVGSSSSADGSFDMIPLENANHVSSTQKSSKGIGNSSNAAASTARPKSAPACVLCHRVSLWNELRPTGPFGYDEEDALRGTAIVHTFYVHVICAVMSGCCGNLSSMTSICRIQALASGNACSFCGLPGAGVSCDCRDCTVRMHAPCAIAAGFVGLSDGRVARLAAKAGVYLPARIDEKMTFLCPEHRVCWSKVALTQTSSLVIRSGRRKEQFQRLSSAQVSLLSPLLTADTCAGRGCGGAFFDPYMELQRYQKDADDGELLDSDETEFDFYERALLDRVPLVCSKCAAPYHLACAAKSRVFARTMITMDALTRAYPASLYGWQCDTCADCAICCTSSEPREQPTSHPESPSLATSDFDYEIVLASSSRSPLHVQEAHDVDRAAREDEHSAGASRELIQCQGKTLGPTLTRQGQIKAEQAGVSSCDAKRSCACTRRAHPACVELEFDAMIEAVHAHKEFATLVDVYELGDLDAAREHFKDDFKCPACAICRHCGAGGFNDALIMMDAFTSCFECAVRYAVKGEWCPVCNLLWNNDDGEGFVHCDECNKWVHQACSGLSEDGFQKITKSMKKLQWACGRCRNRSATSNADGSCLQLVYDDALGLQIRPRKKISLSLAMLAGRDVERQRPLELNHHIGFEFTWLRNASFTLCRELSGKRRKKWRALPSDRQLTDLTESDRGAKSHKSLEDTGDVEMRESLFTLLQQMAMRTDLCRDCGSSCLPEVSAACSECAEVYHLSCLAEEEGGDFRADASAGGDVIIPRTWAAVYRSRAGLVGNQYLPWQCRDCRTCGSCFGCLSICEAQTNGSGAAASMEGGNGGASSPHPGNAKPAFCCQSCRRWYHIACCRKSARIMKGIGYTSAASATVVASSPMSDSGNGCGFANANASSAGMRLCDACILLGQDGVYAASMEEEVALEASVVKAAEEDDIVRSHQAPPLTSPSRSSRRARSKSLANRLIQVIDEDDQSFVDAKIEGLGTDDERAESDVPFADSQSMLALPAVHGKDGEVEEKEQEEGEEECEELFPDTRECALCGGGDHEDRLGRLLPAGLGSDRSKSTGATNPTWVHMNCAVWSDGALVMRTGDIYRMDAVIDQASRTKCSLPACPRSISRNDANCPSSPKRGMGASVICAMDKCKAIYHFPCALAVEGGNFFKAEGSGSNGRSGVVFMCCLPPHERSEKQVQNLLDDVCLGDAQRCIVVTSASAAASVSLSNRERKDVTNPLLISSVKGMLPSNHNDTLRVEEIKVPFHGRIGALGVLECGHLSHVTHEALRDLWRKETVSQDNQPPVVLVPTGYIAARRHWSLWQVGHRVTYLMRVLDGPIFQLTCISGHAEWQIEKPTAEEAWDAFKHELDVMRHARPLKVAQKASAACTRQTEQLRVASMYVSTDDRTGASATNIQKSASLHRNSQKLENNTGSDASPPPRSRVRERFRTNGGASNVSGVPDIPVRSQEPTERLTILGYGSAGYSFFGLDTAWVRTCLEWMPSSRVFSGYEYVCFDETELKRVHGSYVNYNPYAAARAGPVDDKYSHRSRAQTNVKFAAPMKLRVEELADLEPGSLRYDIVKATGGFYGSDDYGEPRAMMNKLKALTYAKKKRYLNPAMSSAGAGAYLSDGMRYRNLQKSRTWKEKLEVQHSKIQGYGVFCKEMYHAGELLIEYAGELIRSELTDHRELQYEYRGIGHYMFRIDHKSVVDATMKGNEARFINHSCEPNCDARILTLDKDPKAPNGKKQVIGIFAKQDILPGDEVTYDYKLSAESDSSKVTLCRCSAPSCRKLFCAATYRAGALESKALEEKEGDAQPEKAMRGHGLVRTVLSACATSSTGRFSAVFPVAGLGGCVGWRGHARHKQERRSLSSFGRWTWTARGLDKGGYCSAGTRGAGLALALPEQGCGGRVSAIGCASPTSQLVTKRWKGYTFRSLMKGKRLSKKRKKTKSPALEACPQKRGVCLRVYTTTPKKPNSAVRKVARVQLTTGKAIVAYIPGEGHNLQEHSTVLVRGGRVKDLPGVKYHLIRGKYDLQGVAGRTRKRSKYGTKKPTA</sequence>
<feature type="region of interest" description="Disordered" evidence="9">
    <location>
        <begin position="1301"/>
        <end position="1321"/>
    </location>
</feature>
<dbReference type="Pfam" id="PF00628">
    <property type="entry name" value="PHD"/>
    <property type="match status" value="1"/>
</dbReference>
<dbReference type="OrthoDB" id="414309at2759"/>
<dbReference type="NCBIfam" id="TIGR00981">
    <property type="entry name" value="rpsL_bact"/>
    <property type="match status" value="1"/>
</dbReference>
<dbReference type="InterPro" id="IPR012340">
    <property type="entry name" value="NA-bd_OB-fold"/>
</dbReference>
<feature type="domain" description="SET" evidence="11">
    <location>
        <begin position="1931"/>
        <end position="2055"/>
    </location>
</feature>
<dbReference type="CDD" id="cd03368">
    <property type="entry name" value="Ribosomal_S12"/>
    <property type="match status" value="1"/>
</dbReference>
<feature type="compositionally biased region" description="Acidic residues" evidence="9">
    <location>
        <begin position="1309"/>
        <end position="1321"/>
    </location>
</feature>
<feature type="region of interest" description="Disordered" evidence="9">
    <location>
        <begin position="1701"/>
        <end position="1751"/>
    </location>
</feature>
<dbReference type="PROSITE" id="PS50016">
    <property type="entry name" value="ZF_PHD_2"/>
    <property type="match status" value="1"/>
</dbReference>
<dbReference type="PANTHER" id="PTHR11652">
    <property type="entry name" value="30S RIBOSOMAL PROTEIN S12 FAMILY MEMBER"/>
    <property type="match status" value="1"/>
</dbReference>
<comment type="caution">
    <text evidence="13">The sequence shown here is derived from an EMBL/GenBank/DDBJ whole genome shotgun (WGS) entry which is preliminary data.</text>
</comment>
<evidence type="ECO:0000259" key="12">
    <source>
        <dbReference type="PROSITE" id="PS51805"/>
    </source>
</evidence>
<name>A0A5J4YMN0_PORPP</name>
<evidence type="ECO:0000256" key="5">
    <source>
        <dbReference type="ARBA" id="ARBA00022853"/>
    </source>
</evidence>
<keyword evidence="4" id="KW-0862">Zinc</keyword>
<comment type="similarity">
    <text evidence="1">Belongs to the universal ribosomal protein uS12 family.</text>
</comment>
<keyword evidence="7" id="KW-0687">Ribonucleoprotein</keyword>
<dbReference type="PROSITE" id="PS00055">
    <property type="entry name" value="RIBOSOMAL_S12"/>
    <property type="match status" value="1"/>
</dbReference>
<dbReference type="Pfam" id="PF13832">
    <property type="entry name" value="zf-HC5HC2H_2"/>
    <property type="match status" value="1"/>
</dbReference>
<evidence type="ECO:0000256" key="2">
    <source>
        <dbReference type="ARBA" id="ARBA00022723"/>
    </source>
</evidence>
<dbReference type="GO" id="GO:0003735">
    <property type="term" value="F:structural constituent of ribosome"/>
    <property type="evidence" value="ECO:0007669"/>
    <property type="project" value="InterPro"/>
</dbReference>
<dbReference type="FunFam" id="2.40.50.140:FF:000099">
    <property type="entry name" value="Ribosomal protein S12, mitochondrial"/>
    <property type="match status" value="1"/>
</dbReference>
<dbReference type="GO" id="GO:0006412">
    <property type="term" value="P:translation"/>
    <property type="evidence" value="ECO:0007669"/>
    <property type="project" value="InterPro"/>
</dbReference>
<feature type="domain" description="PHD-type" evidence="12">
    <location>
        <begin position="1329"/>
        <end position="1480"/>
    </location>
</feature>
<evidence type="ECO:0000256" key="9">
    <source>
        <dbReference type="SAM" id="MobiDB-lite"/>
    </source>
</evidence>
<dbReference type="GO" id="GO:0015935">
    <property type="term" value="C:small ribosomal subunit"/>
    <property type="evidence" value="ECO:0007669"/>
    <property type="project" value="InterPro"/>
</dbReference>
<dbReference type="SUPFAM" id="SSF57903">
    <property type="entry name" value="FYVE/PHD zinc finger"/>
    <property type="match status" value="1"/>
</dbReference>
<dbReference type="CDD" id="cd10518">
    <property type="entry name" value="SET_SETD1-like"/>
    <property type="match status" value="1"/>
</dbReference>
<dbReference type="Pfam" id="PF00856">
    <property type="entry name" value="SET"/>
    <property type="match status" value="1"/>
</dbReference>
<dbReference type="GO" id="GO:0006325">
    <property type="term" value="P:chromatin organization"/>
    <property type="evidence" value="ECO:0007669"/>
    <property type="project" value="UniProtKB-KW"/>
</dbReference>
<keyword evidence="3 8" id="KW-0863">Zinc-finger</keyword>
<feature type="region of interest" description="Disordered" evidence="9">
    <location>
        <begin position="1229"/>
        <end position="1251"/>
    </location>
</feature>
<keyword evidence="2" id="KW-0479">Metal-binding</keyword>
<evidence type="ECO:0000256" key="3">
    <source>
        <dbReference type="ARBA" id="ARBA00022771"/>
    </source>
</evidence>
<dbReference type="InterPro" id="IPR006032">
    <property type="entry name" value="Ribosomal_uS12"/>
</dbReference>
<evidence type="ECO:0000259" key="11">
    <source>
        <dbReference type="PROSITE" id="PS50280"/>
    </source>
</evidence>
<dbReference type="Pfam" id="PF00164">
    <property type="entry name" value="Ribosom_S12_S23"/>
    <property type="match status" value="1"/>
</dbReference>
<proteinExistence type="inferred from homology"/>
<keyword evidence="6 13" id="KW-0689">Ribosomal protein</keyword>
<dbReference type="Gene3D" id="3.30.40.10">
    <property type="entry name" value="Zinc/RING finger domain, C3HC4 (zinc finger)"/>
    <property type="match status" value="3"/>
</dbReference>
<dbReference type="InterPro" id="IPR034732">
    <property type="entry name" value="EPHD"/>
</dbReference>
<dbReference type="SUPFAM" id="SSF82199">
    <property type="entry name" value="SET domain"/>
    <property type="match status" value="1"/>
</dbReference>
<accession>A0A5J4YMN0</accession>
<dbReference type="SMART" id="SM00249">
    <property type="entry name" value="PHD"/>
    <property type="match status" value="5"/>
</dbReference>
<feature type="compositionally biased region" description="Polar residues" evidence="9">
    <location>
        <begin position="1701"/>
        <end position="1721"/>
    </location>
</feature>
<dbReference type="PRINTS" id="PR01034">
    <property type="entry name" value="RIBOSOMALS12"/>
</dbReference>
<dbReference type="Proteomes" id="UP000324585">
    <property type="component" value="Unassembled WGS sequence"/>
</dbReference>
<keyword evidence="5" id="KW-0156">Chromatin regulator</keyword>
<dbReference type="InterPro" id="IPR019787">
    <property type="entry name" value="Znf_PHD-finger"/>
</dbReference>
<evidence type="ECO:0000256" key="6">
    <source>
        <dbReference type="ARBA" id="ARBA00022980"/>
    </source>
</evidence>
<dbReference type="InterPro" id="IPR001214">
    <property type="entry name" value="SET_dom"/>
</dbReference>
<evidence type="ECO:0000256" key="7">
    <source>
        <dbReference type="ARBA" id="ARBA00023274"/>
    </source>
</evidence>
<evidence type="ECO:0000256" key="4">
    <source>
        <dbReference type="ARBA" id="ARBA00022833"/>
    </source>
</evidence>
<dbReference type="InterPro" id="IPR011011">
    <property type="entry name" value="Znf_FYVE_PHD"/>
</dbReference>
<keyword evidence="14" id="KW-1185">Reference proteome</keyword>
<feature type="domain" description="PHD-type" evidence="10">
    <location>
        <begin position="825"/>
        <end position="885"/>
    </location>
</feature>
<gene>
    <name evidence="13" type="ORF">FVE85_9714</name>
</gene>
<dbReference type="GO" id="GO:0008270">
    <property type="term" value="F:zinc ion binding"/>
    <property type="evidence" value="ECO:0007669"/>
    <property type="project" value="UniProtKB-KW"/>
</dbReference>